<reference evidence="4" key="1">
    <citation type="submission" date="2006-12" db="EMBL/GenBank/DDBJ databases">
        <authorList>
            <person name="Fouts D.E."/>
            <person name="Nelson K.E."/>
            <person name="Sebastian Y."/>
        </authorList>
    </citation>
    <scope>NUCLEOTIDE SEQUENCE [LARGE SCALE GENOMIC DNA]</scope>
    <source>
        <strain evidence="4">81-176</strain>
    </source>
</reference>
<dbReference type="PANTHER" id="PTHR21198">
    <property type="entry name" value="GLUTAMATE RACEMASE"/>
    <property type="match status" value="1"/>
</dbReference>
<dbReference type="PANTHER" id="PTHR21198:SF7">
    <property type="entry name" value="ASPARTATE-GLUTAMATE RACEMASE FAMILY"/>
    <property type="match status" value="1"/>
</dbReference>
<dbReference type="HOGENOM" id="CLU_055360_1_0_7"/>
<evidence type="ECO:0000256" key="2">
    <source>
        <dbReference type="ARBA" id="ARBA00023235"/>
    </source>
</evidence>
<dbReference type="InterPro" id="IPR015942">
    <property type="entry name" value="Asp/Glu/hydantoin_racemase"/>
</dbReference>
<dbReference type="RefSeq" id="WP_002868768.1">
    <property type="nucleotide sequence ID" value="NC_008787.1"/>
</dbReference>
<evidence type="ECO:0000313" key="4">
    <source>
        <dbReference type="Proteomes" id="UP000000646"/>
    </source>
</evidence>
<organism evidence="3 4">
    <name type="scientific">Campylobacter jejuni subsp. jejuni serotype O:23/36 (strain 81-176)</name>
    <dbReference type="NCBI Taxonomy" id="354242"/>
    <lineage>
        <taxon>Bacteria</taxon>
        <taxon>Pseudomonadati</taxon>
        <taxon>Campylobacterota</taxon>
        <taxon>Epsilonproteobacteria</taxon>
        <taxon>Campylobacterales</taxon>
        <taxon>Campylobacteraceae</taxon>
        <taxon>Campylobacter</taxon>
    </lineage>
</organism>
<keyword evidence="2" id="KW-0413">Isomerase</keyword>
<comment type="similarity">
    <text evidence="1">Belongs to the aspartate/glutamate racemases family.</text>
</comment>
<evidence type="ECO:0000256" key="1">
    <source>
        <dbReference type="ARBA" id="ARBA00007847"/>
    </source>
</evidence>
<dbReference type="GO" id="GO:0047661">
    <property type="term" value="F:amino-acid racemase activity"/>
    <property type="evidence" value="ECO:0007669"/>
    <property type="project" value="InterPro"/>
</dbReference>
<accession>A0A0H3P9A4</accession>
<dbReference type="Proteomes" id="UP000000646">
    <property type="component" value="Chromosome"/>
</dbReference>
<dbReference type="InterPro" id="IPR001920">
    <property type="entry name" value="Asp/Glu_race"/>
</dbReference>
<dbReference type="Pfam" id="PF01177">
    <property type="entry name" value="Asp_Glu_race"/>
    <property type="match status" value="1"/>
</dbReference>
<gene>
    <name evidence="3" type="ordered locus">CJJ81176_0120</name>
</gene>
<sequence length="231" mass="25938">MKTIGIIGGMSFESTITYYKTINQAINDKLKSLNSAKILLYSVNFEEIENLQSQDKWQEAAQILTQCAKKLELAGANFIIIATNTMHKVFNEIQQNINIPILHIAKSSAKALKQENIQKIGLLGTKYTMTQDFYKKMLIEENISVITPSDEDIKIVNDIIFNELCKGKIKQDSKEKYLNIIKKLQEKGAKGVLLACTEIGLLISKNDTNIKIFDTSLIHALDAANEALKDL</sequence>
<name>A0A0H3P9A4_CAMJJ</name>
<dbReference type="Gene3D" id="3.40.50.1860">
    <property type="match status" value="2"/>
</dbReference>
<dbReference type="InterPro" id="IPR004380">
    <property type="entry name" value="Asp_race"/>
</dbReference>
<dbReference type="eggNOG" id="COG1794">
    <property type="taxonomic scope" value="Bacteria"/>
</dbReference>
<dbReference type="EMBL" id="CP000538">
    <property type="protein sequence ID" value="EAQ71998.1"/>
    <property type="molecule type" value="Genomic_DNA"/>
</dbReference>
<dbReference type="NCBIfam" id="TIGR00035">
    <property type="entry name" value="asp_race"/>
    <property type="match status" value="1"/>
</dbReference>
<dbReference type="KEGG" id="cjj:CJJ81176_0120"/>
<dbReference type="AlphaFoldDB" id="A0A0H3P9A4"/>
<evidence type="ECO:0000313" key="3">
    <source>
        <dbReference type="EMBL" id="EAQ71998.1"/>
    </source>
</evidence>
<protein>
    <submittedName>
        <fullName evidence="3">Aspartate racemase, putative</fullName>
    </submittedName>
</protein>
<dbReference type="SUPFAM" id="SSF53681">
    <property type="entry name" value="Aspartate/glutamate racemase"/>
    <property type="match status" value="2"/>
</dbReference>
<proteinExistence type="inferred from homology"/>